<gene>
    <name evidence="3" type="ORF">GSMUA_16720.1</name>
</gene>
<dbReference type="InterPro" id="IPR042460">
    <property type="entry name" value="DCN1-like_PONY"/>
</dbReference>
<evidence type="ECO:0000256" key="1">
    <source>
        <dbReference type="RuleBase" id="RU410713"/>
    </source>
</evidence>
<dbReference type="PANTHER" id="PTHR12281">
    <property type="entry name" value="RP42 RELATED"/>
    <property type="match status" value="1"/>
</dbReference>
<dbReference type="FunFam" id="1.10.238.200:FF:000006">
    <property type="entry name" value="Defective in cullin neddylation protein"/>
    <property type="match status" value="1"/>
</dbReference>
<proteinExistence type="predicted"/>
<dbReference type="InterPro" id="IPR014764">
    <property type="entry name" value="DCN-prot"/>
</dbReference>
<dbReference type="Gene3D" id="1.10.238.200">
    <property type="entry name" value="Cullin, PONY binding domain"/>
    <property type="match status" value="1"/>
</dbReference>
<feature type="domain" description="DCUN1" evidence="2">
    <location>
        <begin position="1"/>
        <end position="165"/>
    </location>
</feature>
<protein>
    <recommendedName>
        <fullName evidence="1">Defective in cullin neddylation protein</fullName>
    </recommendedName>
</protein>
<comment type="function">
    <text evidence="1">Neddylation of cullins play an essential role in the regulation of SCF-type complexes activity.</text>
</comment>
<evidence type="ECO:0000313" key="3">
    <source>
        <dbReference type="EMBL" id="CAG1863956.1"/>
    </source>
</evidence>
<evidence type="ECO:0000259" key="2">
    <source>
        <dbReference type="PROSITE" id="PS51229"/>
    </source>
</evidence>
<dbReference type="PROSITE" id="PS51229">
    <property type="entry name" value="DCUN1"/>
    <property type="match status" value="1"/>
</dbReference>
<dbReference type="Pfam" id="PF03556">
    <property type="entry name" value="Cullin_binding"/>
    <property type="match status" value="1"/>
</dbReference>
<dbReference type="AlphaFoldDB" id="A0A8D7BDD5"/>
<dbReference type="EMBL" id="HG996475">
    <property type="protein sequence ID" value="CAG1863956.1"/>
    <property type="molecule type" value="Genomic_DNA"/>
</dbReference>
<sequence>MESSAPQRFDIFEVFARYCDIVSNNELSSSKELLAMLLRSMEYRGQTRETIFSDIYNLMTCLDLSADSLKFSCFYDFVFFICRENSQKNITVNRAITAWRLVLKGRFRMLDRWCNFVEKHQRHNISEDTWQQLLAFSRCVNEDLQGYDPRGAWPVLIDDFVEHMYRLVKTIYYLITYLKIFMPRCSINQSNDCSSQDICYCGNLEAQPSISNTFSGLNLHPGSKRKNSADFEENVDEVIKSQEVLKSSDFLAQSKRLKQTSFIANTVHPNSDLCMSMVDGTSDYQDGMNKIGPPSAAETGLIILNIIHAIVFKNGFVPWKMSCFTHVYSRSLLQGMPLKFVL</sequence>
<name>A0A8D7BDD5_MUSAM</name>
<reference evidence="3" key="1">
    <citation type="submission" date="2021-03" db="EMBL/GenBank/DDBJ databases">
        <authorList>
            <consortium name="Genoscope - CEA"/>
            <person name="William W."/>
        </authorList>
    </citation>
    <scope>NUCLEOTIDE SEQUENCE</scope>
    <source>
        <strain evidence="3">Doubled-haploid Pahang</strain>
    </source>
</reference>
<organism evidence="3">
    <name type="scientific">Musa acuminata subsp. malaccensis</name>
    <name type="common">Wild banana</name>
    <name type="synonym">Musa malaccensis</name>
    <dbReference type="NCBI Taxonomy" id="214687"/>
    <lineage>
        <taxon>Eukaryota</taxon>
        <taxon>Viridiplantae</taxon>
        <taxon>Streptophyta</taxon>
        <taxon>Embryophyta</taxon>
        <taxon>Tracheophyta</taxon>
        <taxon>Spermatophyta</taxon>
        <taxon>Magnoliopsida</taxon>
        <taxon>Liliopsida</taxon>
        <taxon>Zingiberales</taxon>
        <taxon>Musaceae</taxon>
        <taxon>Musa</taxon>
    </lineage>
</organism>
<dbReference type="InterPro" id="IPR005176">
    <property type="entry name" value="PONY_dom"/>
</dbReference>
<dbReference type="PANTHER" id="PTHR12281:SF31">
    <property type="entry name" value="DCN1-LIKE PROTEIN 3"/>
    <property type="match status" value="1"/>
</dbReference>
<accession>A0A8D7BDD5</accession>